<reference evidence="2" key="1">
    <citation type="submission" date="2021-01" db="EMBL/GenBank/DDBJ databases">
        <title>Genome sequence of Phenylobacterium sp. 20VBR1 isolated from a valley glaceir, Ny-Alesund, Svalbard.</title>
        <authorList>
            <person name="Thomas F.A."/>
            <person name="Krishnan K.P."/>
            <person name="Sinha R.K."/>
        </authorList>
    </citation>
    <scope>NUCLEOTIDE SEQUENCE</scope>
    <source>
        <strain evidence="2">20VBR1</strain>
    </source>
</reference>
<gene>
    <name evidence="2" type="ORF">JKL49_03905</name>
</gene>
<feature type="region of interest" description="Disordered" evidence="1">
    <location>
        <begin position="44"/>
        <end position="100"/>
    </location>
</feature>
<evidence type="ECO:0000313" key="2">
    <source>
        <dbReference type="EMBL" id="QQZ50632.1"/>
    </source>
</evidence>
<dbReference type="AlphaFoldDB" id="A0A974P457"/>
<dbReference type="EMBL" id="CP068570">
    <property type="protein sequence ID" value="QQZ50632.1"/>
    <property type="molecule type" value="Genomic_DNA"/>
</dbReference>
<protein>
    <submittedName>
        <fullName evidence="2">Uncharacterized protein</fullName>
    </submittedName>
</protein>
<name>A0A974P457_9CAUL</name>
<accession>A0A974P457</accession>
<sequence length="100" mass="10554">MIGVGAGRDHNADTGVASTSYRLDLTDTAPAHLDLAFRWLRDVADGSPSSPPPWTASAAWSWPRRRPATRQAPWCATRSPASSPRACAAPCATPSARTPA</sequence>
<feature type="compositionally biased region" description="Low complexity" evidence="1">
    <location>
        <begin position="75"/>
        <end position="100"/>
    </location>
</feature>
<evidence type="ECO:0000256" key="1">
    <source>
        <dbReference type="SAM" id="MobiDB-lite"/>
    </source>
</evidence>
<proteinExistence type="predicted"/>
<organism evidence="2">
    <name type="scientific">Phenylobacterium glaciei</name>
    <dbReference type="NCBI Taxonomy" id="2803784"/>
    <lineage>
        <taxon>Bacteria</taxon>
        <taxon>Pseudomonadati</taxon>
        <taxon>Pseudomonadota</taxon>
        <taxon>Alphaproteobacteria</taxon>
        <taxon>Caulobacterales</taxon>
        <taxon>Caulobacteraceae</taxon>
        <taxon>Phenylobacterium</taxon>
    </lineage>
</organism>